<evidence type="ECO:0000313" key="3">
    <source>
        <dbReference type="EMBL" id="KAH0577418.1"/>
    </source>
</evidence>
<name>V6LR83_9EUKA</name>
<reference evidence="2 3" key="1">
    <citation type="journal article" date="2014" name="PLoS Genet.">
        <title>The Genome of Spironucleus salmonicida Highlights a Fish Pathogen Adapted to Fluctuating Environments.</title>
        <authorList>
            <person name="Xu F."/>
            <person name="Jerlstrom-Hultqvist J."/>
            <person name="Einarsson E."/>
            <person name="Astvaldsson A."/>
            <person name="Svard S.G."/>
            <person name="Andersson J.O."/>
        </authorList>
    </citation>
    <scope>NUCLEOTIDE SEQUENCE</scope>
    <source>
        <strain evidence="3">ATCC 50377</strain>
    </source>
</reference>
<dbReference type="VEuPathDB" id="GiardiaDB:SS50377_20771"/>
<evidence type="ECO:0000256" key="1">
    <source>
        <dbReference type="SAM" id="Coils"/>
    </source>
</evidence>
<keyword evidence="1" id="KW-0175">Coiled coil</keyword>
<reference evidence="3" key="2">
    <citation type="submission" date="2020-12" db="EMBL/GenBank/DDBJ databases">
        <title>New Spironucleus salmonicida genome in near-complete chromosomes.</title>
        <authorList>
            <person name="Xu F."/>
            <person name="Kurt Z."/>
            <person name="Jimenez-Gonzalez A."/>
            <person name="Astvaldsson A."/>
            <person name="Andersson J.O."/>
            <person name="Svard S.G."/>
        </authorList>
    </citation>
    <scope>NUCLEOTIDE SEQUENCE</scope>
    <source>
        <strain evidence="3">ATCC 50377</strain>
    </source>
</reference>
<protein>
    <submittedName>
        <fullName evidence="2">Uncharacterized protein</fullName>
    </submittedName>
</protein>
<evidence type="ECO:0000313" key="2">
    <source>
        <dbReference type="EMBL" id="EST47120.1"/>
    </source>
</evidence>
<sequence>MEDSYQKELDSLSIEMKQQLIKLEELTSEYLNLKSSSFRQFLKNEIVRLSEKHLMSAKYAVTIERSAANFYEFSHKRSNPVIDTAYQRLQQSHLLKAIDAENYRSKIQIVVEGKIFEAWV</sequence>
<organism evidence="2">
    <name type="scientific">Spironucleus salmonicida</name>
    <dbReference type="NCBI Taxonomy" id="348837"/>
    <lineage>
        <taxon>Eukaryota</taxon>
        <taxon>Metamonada</taxon>
        <taxon>Diplomonadida</taxon>
        <taxon>Hexamitidae</taxon>
        <taxon>Hexamitinae</taxon>
        <taxon>Spironucleus</taxon>
    </lineage>
</organism>
<proteinExistence type="predicted"/>
<dbReference type="EMBL" id="AUWU02000001">
    <property type="protein sequence ID" value="KAH0577418.1"/>
    <property type="molecule type" value="Genomic_DNA"/>
</dbReference>
<evidence type="ECO:0000313" key="4">
    <source>
        <dbReference type="Proteomes" id="UP000018208"/>
    </source>
</evidence>
<keyword evidence="4" id="KW-1185">Reference proteome</keyword>
<accession>V6LR83</accession>
<gene>
    <name evidence="2" type="ORF">SS50377_12829</name>
    <name evidence="3" type="ORF">SS50377_20771</name>
</gene>
<dbReference type="Proteomes" id="UP000018208">
    <property type="component" value="Unassembled WGS sequence"/>
</dbReference>
<dbReference type="EMBL" id="KI546047">
    <property type="protein sequence ID" value="EST47120.1"/>
    <property type="molecule type" value="Genomic_DNA"/>
</dbReference>
<feature type="coiled-coil region" evidence="1">
    <location>
        <begin position="9"/>
        <end position="36"/>
    </location>
</feature>
<dbReference type="AlphaFoldDB" id="V6LR83"/>